<dbReference type="EMBL" id="JBHTKA010000008">
    <property type="protein sequence ID" value="MFD1002166.1"/>
    <property type="molecule type" value="Genomic_DNA"/>
</dbReference>
<reference evidence="2" key="1">
    <citation type="journal article" date="2019" name="Int. J. Syst. Evol. Microbiol.">
        <title>The Global Catalogue of Microorganisms (GCM) 10K type strain sequencing project: providing services to taxonomists for standard genome sequencing and annotation.</title>
        <authorList>
            <consortium name="The Broad Institute Genomics Platform"/>
            <consortium name="The Broad Institute Genome Sequencing Center for Infectious Disease"/>
            <person name="Wu L."/>
            <person name="Ma J."/>
        </authorList>
    </citation>
    <scope>NUCLEOTIDE SEQUENCE [LARGE SCALE GENOMIC DNA]</scope>
    <source>
        <strain evidence="2">CCUG 58938</strain>
    </source>
</reference>
<sequence>MKRTGAYTGAIAGALYIANTERLNVSISKAFFQLSKVTWIYSTKPKLYKLLVRLKLYKRNKFDKGPGEEITTSNIVEEVSEKQTDIVFDIESLNIELPADGIFIALEFLGYYSDNQFNAFSSDDQNKYIQYKASFTDQYSTPASWVRLDFENDWQPLETGATVYNFNFGIEVK</sequence>
<accession>A0ABW3KAC2</accession>
<protein>
    <submittedName>
        <fullName evidence="1">Uncharacterized protein</fullName>
    </submittedName>
</protein>
<comment type="caution">
    <text evidence="1">The sequence shown here is derived from an EMBL/GenBank/DDBJ whole genome shotgun (WGS) entry which is preliminary data.</text>
</comment>
<keyword evidence="2" id="KW-1185">Reference proteome</keyword>
<evidence type="ECO:0000313" key="1">
    <source>
        <dbReference type="EMBL" id="MFD1002166.1"/>
    </source>
</evidence>
<dbReference type="Proteomes" id="UP001597112">
    <property type="component" value="Unassembled WGS sequence"/>
</dbReference>
<evidence type="ECO:0000313" key="2">
    <source>
        <dbReference type="Proteomes" id="UP001597112"/>
    </source>
</evidence>
<name>A0ABW3KAC2_9BACT</name>
<proteinExistence type="predicted"/>
<dbReference type="RefSeq" id="WP_377584073.1">
    <property type="nucleotide sequence ID" value="NZ_JBHTKA010000008.1"/>
</dbReference>
<organism evidence="1 2">
    <name type="scientific">Ohtaekwangia kribbensis</name>
    <dbReference type="NCBI Taxonomy" id="688913"/>
    <lineage>
        <taxon>Bacteria</taxon>
        <taxon>Pseudomonadati</taxon>
        <taxon>Bacteroidota</taxon>
        <taxon>Cytophagia</taxon>
        <taxon>Cytophagales</taxon>
        <taxon>Fulvivirgaceae</taxon>
        <taxon>Ohtaekwangia</taxon>
    </lineage>
</organism>
<gene>
    <name evidence="1" type="ORF">ACFQ21_22770</name>
</gene>